<evidence type="ECO:0000313" key="3">
    <source>
        <dbReference type="Proteomes" id="UP000036947"/>
    </source>
</evidence>
<proteinExistence type="predicted"/>
<comment type="caution">
    <text evidence="2">The sequence shown here is derived from an EMBL/GenBank/DDBJ whole genome shotgun (WGS) entry which is preliminary data.</text>
</comment>
<gene>
    <name evidence="2" type="ORF">TOPH_07617</name>
</gene>
<dbReference type="Pfam" id="PF24539">
    <property type="entry name" value="DUF7600"/>
    <property type="match status" value="1"/>
</dbReference>
<feature type="non-terminal residue" evidence="2">
    <location>
        <position position="171"/>
    </location>
</feature>
<feature type="domain" description="DUF7600" evidence="1">
    <location>
        <begin position="2"/>
        <end position="83"/>
    </location>
</feature>
<protein>
    <recommendedName>
        <fullName evidence="1">DUF7600 domain-containing protein</fullName>
    </recommendedName>
</protein>
<dbReference type="OrthoDB" id="5273847at2759"/>
<dbReference type="AlphaFoldDB" id="A0A0L0N0X0"/>
<keyword evidence="3" id="KW-1185">Reference proteome</keyword>
<dbReference type="InterPro" id="IPR056021">
    <property type="entry name" value="DUF7600"/>
</dbReference>
<accession>A0A0L0N0X0</accession>
<organism evidence="2 3">
    <name type="scientific">Tolypocladium ophioglossoides (strain CBS 100239)</name>
    <name type="common">Snaketongue truffleclub</name>
    <name type="synonym">Elaphocordyceps ophioglossoides</name>
    <dbReference type="NCBI Taxonomy" id="1163406"/>
    <lineage>
        <taxon>Eukaryota</taxon>
        <taxon>Fungi</taxon>
        <taxon>Dikarya</taxon>
        <taxon>Ascomycota</taxon>
        <taxon>Pezizomycotina</taxon>
        <taxon>Sordariomycetes</taxon>
        <taxon>Hypocreomycetidae</taxon>
        <taxon>Hypocreales</taxon>
        <taxon>Ophiocordycipitaceae</taxon>
        <taxon>Tolypocladium</taxon>
    </lineage>
</organism>
<evidence type="ECO:0000259" key="1">
    <source>
        <dbReference type="Pfam" id="PF24539"/>
    </source>
</evidence>
<dbReference type="EMBL" id="LFRF01000032">
    <property type="protein sequence ID" value="KND87768.1"/>
    <property type="molecule type" value="Genomic_DNA"/>
</dbReference>
<sequence>MSFGYINSYCETAIVPSPSSRYARLGALGFHHALDETEIKAIAVLLGDGTISSWVGEHENIPTWCLADDRGNSISSIKGEFDARLQTCFVKHFHLVFKPDSIRDSRRGISLSKHLSLESRRSLQTLAIRWKRQRLSNNLVQGYIPALSNSPIWRPSGEDLSELTEVVVWKL</sequence>
<reference evidence="2 3" key="1">
    <citation type="journal article" date="2015" name="BMC Genomics">
        <title>The genome of the truffle-parasite Tolypocladium ophioglossoides and the evolution of antifungal peptaibiotics.</title>
        <authorList>
            <person name="Quandt C.A."/>
            <person name="Bushley K.E."/>
            <person name="Spatafora J.W."/>
        </authorList>
    </citation>
    <scope>NUCLEOTIDE SEQUENCE [LARGE SCALE GENOMIC DNA]</scope>
    <source>
        <strain evidence="2 3">CBS 100239</strain>
    </source>
</reference>
<dbReference type="Proteomes" id="UP000036947">
    <property type="component" value="Unassembled WGS sequence"/>
</dbReference>
<name>A0A0L0N0X0_TOLOC</name>
<evidence type="ECO:0000313" key="2">
    <source>
        <dbReference type="EMBL" id="KND87768.1"/>
    </source>
</evidence>